<feature type="region of interest" description="Disordered" evidence="1">
    <location>
        <begin position="175"/>
        <end position="195"/>
    </location>
</feature>
<reference evidence="3 4" key="1">
    <citation type="journal article" date="2020" name="Microorganisms">
        <title>Osmotic Adaptation and Compatible Solute Biosynthesis of Phototrophic Bacteria as Revealed from Genome Analyses.</title>
        <authorList>
            <person name="Imhoff J.F."/>
            <person name="Rahn T."/>
            <person name="Kunzel S."/>
            <person name="Keller A."/>
            <person name="Neulinger S.C."/>
        </authorList>
    </citation>
    <scope>NUCLEOTIDE SEQUENCE [LARGE SCALE GENOMIC DNA]</scope>
    <source>
        <strain evidence="3 4">DSM 9895</strain>
    </source>
</reference>
<evidence type="ECO:0000256" key="1">
    <source>
        <dbReference type="SAM" id="MobiDB-lite"/>
    </source>
</evidence>
<dbReference type="Pfam" id="PF03811">
    <property type="entry name" value="Zn_ribbon_InsA"/>
    <property type="match status" value="1"/>
</dbReference>
<dbReference type="InterPro" id="IPR003220">
    <property type="entry name" value="InsA_N_dom_Znf"/>
</dbReference>
<protein>
    <submittedName>
        <fullName evidence="3">IS1595 family transposase</fullName>
    </submittedName>
</protein>
<evidence type="ECO:0000313" key="4">
    <source>
        <dbReference type="Proteomes" id="UP001296873"/>
    </source>
</evidence>
<gene>
    <name evidence="3" type="ORF">CKO28_07520</name>
</gene>
<keyword evidence="4" id="KW-1185">Reference proteome</keyword>
<sequence>MDRKRFQRLKTAVARDLTAEQCLDLEAHLREVVASRASETSLVERTREVTEAGHCPHCGHDDVVRHGRDKAGRQRFRCRRSAEAGCGRTFNALTGTALARMRKPEKWLEFAERMGAFRSVDEVASSDLGISRLTAWRWRHRLLKAQADAQAAQLGGVVEADETFFRTSYKGHRGWVRGTPPENRPPRYRGGPALSPGISGERVPVLTAVDRGGAVIEQVLRSRAGIEPALRGRIKPGSVICSDGLKAYVNVAVAAGSEHRRIQPPRTDWLKKAIGGKPRRPGRLGLGHVNAHHERVKTFVNRGARGVSTRYLPLYLGWLRAIRSPGFEAAKLLRDGLSTPT</sequence>
<evidence type="ECO:0000259" key="2">
    <source>
        <dbReference type="SMART" id="SM01126"/>
    </source>
</evidence>
<comment type="caution">
    <text evidence="3">The sequence shown here is derived from an EMBL/GenBank/DDBJ whole genome shotgun (WGS) entry which is preliminary data.</text>
</comment>
<dbReference type="InterPro" id="IPR024445">
    <property type="entry name" value="Tnp_ISXO2-like"/>
</dbReference>
<dbReference type="SMART" id="SM01126">
    <property type="entry name" value="DDE_Tnp_IS1595"/>
    <property type="match status" value="1"/>
</dbReference>
<name>A0ABS1DD67_9PROT</name>
<dbReference type="NCBIfam" id="NF033547">
    <property type="entry name" value="transpos_IS1595"/>
    <property type="match status" value="1"/>
</dbReference>
<feature type="domain" description="ISXO2-like transposase" evidence="2">
    <location>
        <begin position="153"/>
        <end position="324"/>
    </location>
</feature>
<evidence type="ECO:0000313" key="3">
    <source>
        <dbReference type="EMBL" id="MBK1667882.1"/>
    </source>
</evidence>
<accession>A0ABS1DD67</accession>
<dbReference type="Proteomes" id="UP001296873">
    <property type="component" value="Unassembled WGS sequence"/>
</dbReference>
<proteinExistence type="predicted"/>
<dbReference type="EMBL" id="NRRL01000013">
    <property type="protein sequence ID" value="MBK1667882.1"/>
    <property type="molecule type" value="Genomic_DNA"/>
</dbReference>
<organism evidence="3 4">
    <name type="scientific">Rhodovibrio sodomensis</name>
    <dbReference type="NCBI Taxonomy" id="1088"/>
    <lineage>
        <taxon>Bacteria</taxon>
        <taxon>Pseudomonadati</taxon>
        <taxon>Pseudomonadota</taxon>
        <taxon>Alphaproteobacteria</taxon>
        <taxon>Rhodospirillales</taxon>
        <taxon>Rhodovibrionaceae</taxon>
        <taxon>Rhodovibrio</taxon>
    </lineage>
</organism>
<dbReference type="RefSeq" id="WP_200340045.1">
    <property type="nucleotide sequence ID" value="NZ_NRRL01000013.1"/>
</dbReference>